<protein>
    <submittedName>
        <fullName evidence="2">Uncharacterized protein</fullName>
    </submittedName>
</protein>
<organism evidence="2 3">
    <name type="scientific">Angomonas deanei</name>
    <dbReference type="NCBI Taxonomy" id="59799"/>
    <lineage>
        <taxon>Eukaryota</taxon>
        <taxon>Discoba</taxon>
        <taxon>Euglenozoa</taxon>
        <taxon>Kinetoplastea</taxon>
        <taxon>Metakinetoplastina</taxon>
        <taxon>Trypanosomatida</taxon>
        <taxon>Trypanosomatidae</taxon>
        <taxon>Strigomonadinae</taxon>
        <taxon>Angomonas</taxon>
    </lineage>
</organism>
<dbReference type="VEuPathDB" id="TriTrypDB:ADEAN_000944000"/>
<gene>
    <name evidence="2" type="ORF">ADEAN_000944000</name>
</gene>
<keyword evidence="3" id="KW-1185">Reference proteome</keyword>
<sequence>MSGGFQVQGAWSVEARQEPESGIKVTSGGNTSKSLNPQAAPFIAPTGGAGMGHGGYYNPPNMMNGNGMNHNAARVMQLYGAMPGMDGPGGDVYGQGHNGINNQFRAPSRVLPRDQVDILERVCANRYRTKMLPPPLRFNDHLHMMIRNEMTARENSEAEYDMVNNQFLMESVVNEFLENERDYCRQDRISDFEVIHTRWYTLIYHLQCKDEVIAGCGLRRQCPQLSETQSRVGITTEFSKLPLSDKEKVLKEWSKDCTEWWEDNFATSGGSMKRRGRRGGNLSSHNRGRRSHPDTPNSLSEKHADVWDNKMHQGQQVMDAPGVTGHGHNTRTNNPFTYQLMHTPFEEDEEDDLMDAVGILRELDL</sequence>
<evidence type="ECO:0000313" key="3">
    <source>
        <dbReference type="Proteomes" id="UP000515908"/>
    </source>
</evidence>
<dbReference type="Proteomes" id="UP000515908">
    <property type="component" value="Chromosome 23"/>
</dbReference>
<name>A0A7G2CSB7_9TRYP</name>
<dbReference type="EMBL" id="LR877167">
    <property type="protein sequence ID" value="CAD2221901.1"/>
    <property type="molecule type" value="Genomic_DNA"/>
</dbReference>
<reference evidence="2 3" key="1">
    <citation type="submission" date="2020-08" db="EMBL/GenBank/DDBJ databases">
        <authorList>
            <person name="Newling K."/>
            <person name="Davey J."/>
            <person name="Forrester S."/>
        </authorList>
    </citation>
    <scope>NUCLEOTIDE SEQUENCE [LARGE SCALE GENOMIC DNA]</scope>
    <source>
        <strain evidence="3">Crithidia deanei Carvalho (ATCC PRA-265)</strain>
    </source>
</reference>
<proteinExistence type="predicted"/>
<evidence type="ECO:0000313" key="2">
    <source>
        <dbReference type="EMBL" id="CAD2221901.1"/>
    </source>
</evidence>
<evidence type="ECO:0000256" key="1">
    <source>
        <dbReference type="SAM" id="MobiDB-lite"/>
    </source>
</evidence>
<feature type="compositionally biased region" description="Polar residues" evidence="1">
    <location>
        <begin position="27"/>
        <end position="37"/>
    </location>
</feature>
<accession>A0A7G2CSB7</accession>
<dbReference type="AlphaFoldDB" id="A0A7G2CSB7"/>
<feature type="region of interest" description="Disordered" evidence="1">
    <location>
        <begin position="1"/>
        <end position="37"/>
    </location>
</feature>
<feature type="region of interest" description="Disordered" evidence="1">
    <location>
        <begin position="270"/>
        <end position="301"/>
    </location>
</feature>